<keyword evidence="3" id="KW-0288">FMN</keyword>
<feature type="region of interest" description="Disordered" evidence="5">
    <location>
        <begin position="264"/>
        <end position="292"/>
    </location>
</feature>
<accession>A0A9P4NUB1</accession>
<dbReference type="AlphaFoldDB" id="A0A9P4NUB1"/>
<keyword evidence="8" id="KW-1185">Reference proteome</keyword>
<feature type="compositionally biased region" description="Basic and acidic residues" evidence="5">
    <location>
        <begin position="264"/>
        <end position="286"/>
    </location>
</feature>
<keyword evidence="2" id="KW-0285">Flavoprotein</keyword>
<dbReference type="SUPFAM" id="SSF50475">
    <property type="entry name" value="FMN-binding split barrel"/>
    <property type="match status" value="1"/>
</dbReference>
<comment type="cofactor">
    <cofactor evidence="1">
        <name>FMN</name>
        <dbReference type="ChEBI" id="CHEBI:58210"/>
    </cofactor>
</comment>
<name>A0A9P4NUB1_9PEZI</name>
<comment type="caution">
    <text evidence="7">The sequence shown here is derived from an EMBL/GenBank/DDBJ whole genome shotgun (WGS) entry which is preliminary data.</text>
</comment>
<comment type="similarity">
    <text evidence="4">Belongs to the flavoredoxin family.</text>
</comment>
<protein>
    <recommendedName>
        <fullName evidence="6">Flavin reductase like domain-containing protein</fullName>
    </recommendedName>
</protein>
<dbReference type="Proteomes" id="UP000800235">
    <property type="component" value="Unassembled WGS sequence"/>
</dbReference>
<dbReference type="SMART" id="SM00903">
    <property type="entry name" value="Flavin_Reduct"/>
    <property type="match status" value="1"/>
</dbReference>
<dbReference type="PANTHER" id="PTHR33798:SF5">
    <property type="entry name" value="FLAVIN REDUCTASE LIKE DOMAIN-CONTAINING PROTEIN"/>
    <property type="match status" value="1"/>
</dbReference>
<evidence type="ECO:0000256" key="4">
    <source>
        <dbReference type="ARBA" id="ARBA00038054"/>
    </source>
</evidence>
<dbReference type="PANTHER" id="PTHR33798">
    <property type="entry name" value="FLAVOPROTEIN OXYGENASE"/>
    <property type="match status" value="1"/>
</dbReference>
<dbReference type="Gene3D" id="2.30.110.10">
    <property type="entry name" value="Electron Transport, Fmn-binding Protein, Chain A"/>
    <property type="match status" value="1"/>
</dbReference>
<evidence type="ECO:0000256" key="1">
    <source>
        <dbReference type="ARBA" id="ARBA00001917"/>
    </source>
</evidence>
<feature type="region of interest" description="Disordered" evidence="5">
    <location>
        <begin position="1"/>
        <end position="25"/>
    </location>
</feature>
<dbReference type="GO" id="GO:0010181">
    <property type="term" value="F:FMN binding"/>
    <property type="evidence" value="ECO:0007669"/>
    <property type="project" value="InterPro"/>
</dbReference>
<dbReference type="Pfam" id="PF01613">
    <property type="entry name" value="Flavin_Reduct"/>
    <property type="match status" value="1"/>
</dbReference>
<proteinExistence type="inferred from homology"/>
<evidence type="ECO:0000256" key="3">
    <source>
        <dbReference type="ARBA" id="ARBA00022643"/>
    </source>
</evidence>
<evidence type="ECO:0000259" key="6">
    <source>
        <dbReference type="SMART" id="SM00903"/>
    </source>
</evidence>
<evidence type="ECO:0000256" key="2">
    <source>
        <dbReference type="ARBA" id="ARBA00022630"/>
    </source>
</evidence>
<feature type="domain" description="Flavin reductase like" evidence="6">
    <location>
        <begin position="80"/>
        <end position="237"/>
    </location>
</feature>
<dbReference type="EMBL" id="MU007031">
    <property type="protein sequence ID" value="KAF2431578.1"/>
    <property type="molecule type" value="Genomic_DNA"/>
</dbReference>
<reference evidence="7" key="1">
    <citation type="journal article" date="2020" name="Stud. Mycol.">
        <title>101 Dothideomycetes genomes: a test case for predicting lifestyles and emergence of pathogens.</title>
        <authorList>
            <person name="Haridas S."/>
            <person name="Albert R."/>
            <person name="Binder M."/>
            <person name="Bloem J."/>
            <person name="Labutti K."/>
            <person name="Salamov A."/>
            <person name="Andreopoulos B."/>
            <person name="Baker S."/>
            <person name="Barry K."/>
            <person name="Bills G."/>
            <person name="Bluhm B."/>
            <person name="Cannon C."/>
            <person name="Castanera R."/>
            <person name="Culley D."/>
            <person name="Daum C."/>
            <person name="Ezra D."/>
            <person name="Gonzalez J."/>
            <person name="Henrissat B."/>
            <person name="Kuo A."/>
            <person name="Liang C."/>
            <person name="Lipzen A."/>
            <person name="Lutzoni F."/>
            <person name="Magnuson J."/>
            <person name="Mondo S."/>
            <person name="Nolan M."/>
            <person name="Ohm R."/>
            <person name="Pangilinan J."/>
            <person name="Park H.-J."/>
            <person name="Ramirez L."/>
            <person name="Alfaro M."/>
            <person name="Sun H."/>
            <person name="Tritt A."/>
            <person name="Yoshinaga Y."/>
            <person name="Zwiers L.-H."/>
            <person name="Turgeon B."/>
            <person name="Goodwin S."/>
            <person name="Spatafora J."/>
            <person name="Crous P."/>
            <person name="Grigoriev I."/>
        </authorList>
    </citation>
    <scope>NUCLEOTIDE SEQUENCE</scope>
    <source>
        <strain evidence="7">CBS 130266</strain>
    </source>
</reference>
<evidence type="ECO:0000256" key="5">
    <source>
        <dbReference type="SAM" id="MobiDB-lite"/>
    </source>
</evidence>
<evidence type="ECO:0000313" key="7">
    <source>
        <dbReference type="EMBL" id="KAF2431578.1"/>
    </source>
</evidence>
<evidence type="ECO:0000313" key="8">
    <source>
        <dbReference type="Proteomes" id="UP000800235"/>
    </source>
</evidence>
<dbReference type="OrthoDB" id="10250990at2759"/>
<organism evidence="7 8">
    <name type="scientific">Tothia fuscella</name>
    <dbReference type="NCBI Taxonomy" id="1048955"/>
    <lineage>
        <taxon>Eukaryota</taxon>
        <taxon>Fungi</taxon>
        <taxon>Dikarya</taxon>
        <taxon>Ascomycota</taxon>
        <taxon>Pezizomycotina</taxon>
        <taxon>Dothideomycetes</taxon>
        <taxon>Pleosporomycetidae</taxon>
        <taxon>Venturiales</taxon>
        <taxon>Cylindrosympodiaceae</taxon>
        <taxon>Tothia</taxon>
    </lineage>
</organism>
<sequence>MADAEKTIQRNPHPDFKKVEASRPDWDTTSQFTFSKTKAPEWKLGDGGNDGGESLKKEHVEIDPYEEGRPATFNYKLLISAIVPRPVGFCSTISGDGKSTNLAPFSYFNVINHDPPLFIFGFSGGLDRAKDSLKNLIDTKECCINIISEHFIEAANATSINAPYGISEWALTGLHPAPCSNVKASRVKEAIFSIEARLVETKEYESRATPGKKTGVLAIVEGVRFWAREDAINKDRNIIDPAVLRPMSRLGGITYARVQDGIEIPRPDFEEQTADGKADNLIKPKAEGQSQL</sequence>
<dbReference type="InterPro" id="IPR012349">
    <property type="entry name" value="Split_barrel_FMN-bd"/>
</dbReference>
<gene>
    <name evidence="7" type="ORF">EJ08DRAFT_669941</name>
</gene>
<dbReference type="InterPro" id="IPR002563">
    <property type="entry name" value="Flavin_Rdtase-like_dom"/>
</dbReference>